<dbReference type="SMART" id="SM00345">
    <property type="entry name" value="HTH_GNTR"/>
    <property type="match status" value="1"/>
</dbReference>
<dbReference type="PANTHER" id="PTHR43537:SF43">
    <property type="entry name" value="GNTR-FAMILY TRANSCRIPTIONAL REGULATOR"/>
    <property type="match status" value="1"/>
</dbReference>
<dbReference type="PRINTS" id="PR00035">
    <property type="entry name" value="HTHGNTR"/>
</dbReference>
<dbReference type="Proteomes" id="UP000037043">
    <property type="component" value="Unassembled WGS sequence"/>
</dbReference>
<organism evidence="5 6">
    <name type="scientific">Clostridium homopropionicum DSM 5847</name>
    <dbReference type="NCBI Taxonomy" id="1121318"/>
    <lineage>
        <taxon>Bacteria</taxon>
        <taxon>Bacillati</taxon>
        <taxon>Bacillota</taxon>
        <taxon>Clostridia</taxon>
        <taxon>Eubacteriales</taxon>
        <taxon>Clostridiaceae</taxon>
        <taxon>Clostridium</taxon>
    </lineage>
</organism>
<dbReference type="GO" id="GO:0003700">
    <property type="term" value="F:DNA-binding transcription factor activity"/>
    <property type="evidence" value="ECO:0007669"/>
    <property type="project" value="InterPro"/>
</dbReference>
<keyword evidence="2" id="KW-0238">DNA-binding</keyword>
<dbReference type="SUPFAM" id="SSF46785">
    <property type="entry name" value="Winged helix' DNA-binding domain"/>
    <property type="match status" value="1"/>
</dbReference>
<keyword evidence="3" id="KW-0804">Transcription</keyword>
<gene>
    <name evidence="5" type="primary">lutR</name>
    <name evidence="5" type="ORF">CLHOM_00800</name>
</gene>
<dbReference type="InterPro" id="IPR011711">
    <property type="entry name" value="GntR_C"/>
</dbReference>
<evidence type="ECO:0000256" key="2">
    <source>
        <dbReference type="ARBA" id="ARBA00023125"/>
    </source>
</evidence>
<dbReference type="PANTHER" id="PTHR43537">
    <property type="entry name" value="TRANSCRIPTIONAL REGULATOR, GNTR FAMILY"/>
    <property type="match status" value="1"/>
</dbReference>
<dbReference type="EMBL" id="LHUR01000005">
    <property type="protein sequence ID" value="KOA21409.1"/>
    <property type="molecule type" value="Genomic_DNA"/>
</dbReference>
<dbReference type="STRING" id="36844.SAMN04488501_105146"/>
<dbReference type="InterPro" id="IPR036390">
    <property type="entry name" value="WH_DNA-bd_sf"/>
</dbReference>
<dbReference type="RefSeq" id="WP_052219692.1">
    <property type="nucleotide sequence ID" value="NZ_LHUR01000005.1"/>
</dbReference>
<sequence length="233" mass="26973">MFTPIKNTKVYEQVIDQIKEMIKNGTLKKGDKLPSERDLVEQLGVSRASIREALRVLEIIGLLDCRQGEGNFIKHNFDNGLFEPLSVMFMLNESKPEEIFELRKVIEIETAALAAKRITEEELKELYKLIEEMKSSESEDDRTKIDKKFHYTIAYASRNFLILNILNTVSTLMDSFIKNAREEILKKHYDKDIINSQHKSICDALSLHNPSEAALAMRKHMDLINENLNFILK</sequence>
<accession>A0A0L6ZEJ4</accession>
<dbReference type="GO" id="GO:0003677">
    <property type="term" value="F:DNA binding"/>
    <property type="evidence" value="ECO:0007669"/>
    <property type="project" value="UniProtKB-KW"/>
</dbReference>
<dbReference type="CDD" id="cd07377">
    <property type="entry name" value="WHTH_GntR"/>
    <property type="match status" value="1"/>
</dbReference>
<protein>
    <submittedName>
        <fullName evidence="5">HTH-type transcriptional regulator LutR</fullName>
    </submittedName>
</protein>
<name>A0A0L6ZEJ4_9CLOT</name>
<dbReference type="InterPro" id="IPR000524">
    <property type="entry name" value="Tscrpt_reg_HTH_GntR"/>
</dbReference>
<dbReference type="PROSITE" id="PS50949">
    <property type="entry name" value="HTH_GNTR"/>
    <property type="match status" value="1"/>
</dbReference>
<dbReference type="Gene3D" id="1.20.120.530">
    <property type="entry name" value="GntR ligand-binding domain-like"/>
    <property type="match status" value="1"/>
</dbReference>
<dbReference type="AlphaFoldDB" id="A0A0L6ZEJ4"/>
<evidence type="ECO:0000256" key="3">
    <source>
        <dbReference type="ARBA" id="ARBA00023163"/>
    </source>
</evidence>
<dbReference type="InterPro" id="IPR008920">
    <property type="entry name" value="TF_FadR/GntR_C"/>
</dbReference>
<evidence type="ECO:0000313" key="5">
    <source>
        <dbReference type="EMBL" id="KOA21409.1"/>
    </source>
</evidence>
<reference evidence="6" key="1">
    <citation type="submission" date="2015-08" db="EMBL/GenBank/DDBJ databases">
        <title>Genome sequence of the strict anaerobe Clostridium homopropionicum LuHBu1 (DSM 5847T).</title>
        <authorList>
            <person name="Poehlein A."/>
            <person name="Beck M."/>
            <person name="Schiel-Bengelsdorf B."/>
            <person name="Bengelsdorf F.R."/>
            <person name="Daniel R."/>
            <person name="Duerre P."/>
        </authorList>
    </citation>
    <scope>NUCLEOTIDE SEQUENCE [LARGE SCALE GENOMIC DNA]</scope>
    <source>
        <strain evidence="6">DSM 5847</strain>
    </source>
</reference>
<evidence type="ECO:0000313" key="6">
    <source>
        <dbReference type="Proteomes" id="UP000037043"/>
    </source>
</evidence>
<dbReference type="InterPro" id="IPR036388">
    <property type="entry name" value="WH-like_DNA-bd_sf"/>
</dbReference>
<evidence type="ECO:0000256" key="1">
    <source>
        <dbReference type="ARBA" id="ARBA00023015"/>
    </source>
</evidence>
<evidence type="ECO:0000259" key="4">
    <source>
        <dbReference type="PROSITE" id="PS50949"/>
    </source>
</evidence>
<dbReference type="Pfam" id="PF07729">
    <property type="entry name" value="FCD"/>
    <property type="match status" value="1"/>
</dbReference>
<proteinExistence type="predicted"/>
<dbReference type="PATRIC" id="fig|1121318.3.peg.79"/>
<feature type="domain" description="HTH gntR-type" evidence="4">
    <location>
        <begin position="8"/>
        <end position="76"/>
    </location>
</feature>
<comment type="caution">
    <text evidence="5">The sequence shown here is derived from an EMBL/GenBank/DDBJ whole genome shotgun (WGS) entry which is preliminary data.</text>
</comment>
<keyword evidence="1" id="KW-0805">Transcription regulation</keyword>
<keyword evidence="6" id="KW-1185">Reference proteome</keyword>
<dbReference type="SMART" id="SM00895">
    <property type="entry name" value="FCD"/>
    <property type="match status" value="1"/>
</dbReference>
<dbReference type="Gene3D" id="1.10.10.10">
    <property type="entry name" value="Winged helix-like DNA-binding domain superfamily/Winged helix DNA-binding domain"/>
    <property type="match status" value="1"/>
</dbReference>
<dbReference type="SUPFAM" id="SSF48008">
    <property type="entry name" value="GntR ligand-binding domain-like"/>
    <property type="match status" value="1"/>
</dbReference>
<dbReference type="Pfam" id="PF00392">
    <property type="entry name" value="GntR"/>
    <property type="match status" value="1"/>
</dbReference>